<evidence type="ECO:0000256" key="2">
    <source>
        <dbReference type="SAM" id="SignalP"/>
    </source>
</evidence>
<reference evidence="3" key="1">
    <citation type="submission" date="2021-12" db="EMBL/GenBank/DDBJ databases">
        <authorList>
            <person name="King R."/>
        </authorList>
    </citation>
    <scope>NUCLEOTIDE SEQUENCE</scope>
</reference>
<feature type="chain" id="PRO_5040431959" evidence="2">
    <location>
        <begin position="21"/>
        <end position="335"/>
    </location>
</feature>
<dbReference type="Proteomes" id="UP001154114">
    <property type="component" value="Chromosome 6"/>
</dbReference>
<sequence length="335" mass="37260">MESLSRIVFGILILQIYVHGAPDVSKLEDIAKVEQAGPTLDTEVKVENTSDNTNNATQTGSNSTESQRQKRWYNPYNFGFPPITPPSFPPFGRDNGPNPNFYGGEDPLVQIHRRIQEIANIVRQPPPPIPHVPIFYPILYVPPEDCRCNQNPAPTTDSPQTSDNNGTNPDIASRWPAMEDTRQNWGFVINETDTDDLDFSRPISFDPIRLDRPMRPAPPVEHGSVQSDSNDQQNSVSQPLRPTQNAPPVLNRPPSTTPAPFRPQTSNENRPQSGRTPPSACDGAILTCCHQPQVTYDCFAIQGCPQFTSFGNPCEPKQILTVIEKFQNFYGQRGG</sequence>
<feature type="compositionally biased region" description="Polar residues" evidence="1">
    <location>
        <begin position="49"/>
        <end position="66"/>
    </location>
</feature>
<keyword evidence="2" id="KW-0732">Signal</keyword>
<feature type="signal peptide" evidence="2">
    <location>
        <begin position="1"/>
        <end position="20"/>
    </location>
</feature>
<evidence type="ECO:0000313" key="3">
    <source>
        <dbReference type="EMBL" id="CAH0605888.1"/>
    </source>
</evidence>
<organism evidence="3 4">
    <name type="scientific">Chrysodeixis includens</name>
    <name type="common">Soybean looper</name>
    <name type="synonym">Pseudoplusia includens</name>
    <dbReference type="NCBI Taxonomy" id="689277"/>
    <lineage>
        <taxon>Eukaryota</taxon>
        <taxon>Metazoa</taxon>
        <taxon>Ecdysozoa</taxon>
        <taxon>Arthropoda</taxon>
        <taxon>Hexapoda</taxon>
        <taxon>Insecta</taxon>
        <taxon>Pterygota</taxon>
        <taxon>Neoptera</taxon>
        <taxon>Endopterygota</taxon>
        <taxon>Lepidoptera</taxon>
        <taxon>Glossata</taxon>
        <taxon>Ditrysia</taxon>
        <taxon>Noctuoidea</taxon>
        <taxon>Noctuidae</taxon>
        <taxon>Plusiinae</taxon>
        <taxon>Chrysodeixis</taxon>
    </lineage>
</organism>
<protein>
    <submittedName>
        <fullName evidence="3">Uncharacterized protein</fullName>
    </submittedName>
</protein>
<proteinExistence type="predicted"/>
<name>A0A9P0C2A3_CHRIL</name>
<feature type="region of interest" description="Disordered" evidence="1">
    <location>
        <begin position="195"/>
        <end position="278"/>
    </location>
</feature>
<gene>
    <name evidence="3" type="ORF">CINC_LOCUS11813</name>
</gene>
<feature type="compositionally biased region" description="Polar residues" evidence="1">
    <location>
        <begin position="149"/>
        <end position="170"/>
    </location>
</feature>
<keyword evidence="4" id="KW-1185">Reference proteome</keyword>
<feature type="compositionally biased region" description="Low complexity" evidence="1">
    <location>
        <begin position="224"/>
        <end position="238"/>
    </location>
</feature>
<dbReference type="AlphaFoldDB" id="A0A9P0C2A3"/>
<accession>A0A9P0C2A3</accession>
<feature type="region of interest" description="Disordered" evidence="1">
    <location>
        <begin position="149"/>
        <end position="178"/>
    </location>
</feature>
<dbReference type="OrthoDB" id="7474469at2759"/>
<feature type="region of interest" description="Disordered" evidence="1">
    <location>
        <begin position="41"/>
        <end position="68"/>
    </location>
</feature>
<feature type="compositionally biased region" description="Polar residues" evidence="1">
    <location>
        <begin position="263"/>
        <end position="276"/>
    </location>
</feature>
<evidence type="ECO:0000256" key="1">
    <source>
        <dbReference type="SAM" id="MobiDB-lite"/>
    </source>
</evidence>
<feature type="region of interest" description="Disordered" evidence="1">
    <location>
        <begin position="83"/>
        <end position="102"/>
    </location>
</feature>
<dbReference type="EMBL" id="LR824009">
    <property type="protein sequence ID" value="CAH0605888.1"/>
    <property type="molecule type" value="Genomic_DNA"/>
</dbReference>
<evidence type="ECO:0000313" key="4">
    <source>
        <dbReference type="Proteomes" id="UP001154114"/>
    </source>
</evidence>